<evidence type="ECO:0000313" key="1">
    <source>
        <dbReference type="EMBL" id="MEW9490746.1"/>
    </source>
</evidence>
<proteinExistence type="predicted"/>
<protein>
    <submittedName>
        <fullName evidence="1">KEOPS complex subunit Pcc1</fullName>
    </submittedName>
</protein>
<evidence type="ECO:0000313" key="2">
    <source>
        <dbReference type="Proteomes" id="UP000053480"/>
    </source>
</evidence>
<dbReference type="EMBL" id="JZWS03000001">
    <property type="protein sequence ID" value="MEW9490746.1"/>
    <property type="molecule type" value="Genomic_DNA"/>
</dbReference>
<organism evidence="1 2">
    <name type="scientific">Candidatus Aramenus sulfurataquae</name>
    <dbReference type="NCBI Taxonomy" id="1326980"/>
    <lineage>
        <taxon>Archaea</taxon>
        <taxon>Thermoproteota</taxon>
        <taxon>Thermoprotei</taxon>
        <taxon>Sulfolobales</taxon>
        <taxon>Sulfolobaceae</taxon>
        <taxon>Candidatus Aramenus</taxon>
    </lineage>
</organism>
<dbReference type="Proteomes" id="UP000053480">
    <property type="component" value="Unassembled WGS sequence"/>
</dbReference>
<accession>A0ACC6TLL4</accession>
<name>A0ACC6TLL4_9CREN</name>
<sequence>MLHVEIELSGLDDKTKSIIFNTVKVEEMDRKYVRIEEDPFKITINAERLSRGRAIMNSYIFWLYTILRIVEEVK</sequence>
<reference evidence="1" key="1">
    <citation type="submission" date="2024-07" db="EMBL/GenBank/DDBJ databases">
        <title>Metagenome and Metagenome-Assembled Genomes of Archaea from a hot spring from the geothermal field of Los Azufres, Mexico.</title>
        <authorList>
            <person name="Marin-Paredes R."/>
            <person name="Martinez-Romero E."/>
            <person name="Servin-Garciduenas L.E."/>
        </authorList>
    </citation>
    <scope>NUCLEOTIDE SEQUENCE</scope>
    <source>
        <strain evidence="1">AZ1-454</strain>
    </source>
</reference>
<comment type="caution">
    <text evidence="1">The sequence shown here is derived from an EMBL/GenBank/DDBJ whole genome shotgun (WGS) entry which is preliminary data.</text>
</comment>
<gene>
    <name evidence="1" type="ORF">TQ35_0000800</name>
</gene>